<evidence type="ECO:0000259" key="14">
    <source>
        <dbReference type="Pfam" id="PF02163"/>
    </source>
</evidence>
<feature type="transmembrane region" description="Helical" evidence="13">
    <location>
        <begin position="54"/>
        <end position="72"/>
    </location>
</feature>
<accession>A0A1G2B7J7</accession>
<dbReference type="CDD" id="cd06158">
    <property type="entry name" value="S2P-M50_like_1"/>
    <property type="match status" value="1"/>
</dbReference>
<dbReference type="GO" id="GO:0008237">
    <property type="term" value="F:metallopeptidase activity"/>
    <property type="evidence" value="ECO:0007669"/>
    <property type="project" value="UniProtKB-KW"/>
</dbReference>
<dbReference type="GO" id="GO:0005886">
    <property type="term" value="C:plasma membrane"/>
    <property type="evidence" value="ECO:0007669"/>
    <property type="project" value="UniProtKB-SubCell"/>
</dbReference>
<keyword evidence="10 13" id="KW-1133">Transmembrane helix</keyword>
<keyword evidence="12 13" id="KW-0472">Membrane</keyword>
<dbReference type="EMBL" id="MHKD01000016">
    <property type="protein sequence ID" value="OGY84230.1"/>
    <property type="molecule type" value="Genomic_DNA"/>
</dbReference>
<evidence type="ECO:0000256" key="6">
    <source>
        <dbReference type="ARBA" id="ARBA00022692"/>
    </source>
</evidence>
<name>A0A1G2B7J7_9BACT</name>
<dbReference type="InterPro" id="IPR008915">
    <property type="entry name" value="Peptidase_M50"/>
</dbReference>
<dbReference type="PANTHER" id="PTHR35864">
    <property type="entry name" value="ZINC METALLOPROTEASE MJ0611-RELATED"/>
    <property type="match status" value="1"/>
</dbReference>
<keyword evidence="4" id="KW-1003">Cell membrane</keyword>
<evidence type="ECO:0000313" key="16">
    <source>
        <dbReference type="Proteomes" id="UP000176952"/>
    </source>
</evidence>
<proteinExistence type="inferred from homology"/>
<evidence type="ECO:0000256" key="13">
    <source>
        <dbReference type="SAM" id="Phobius"/>
    </source>
</evidence>
<evidence type="ECO:0000256" key="2">
    <source>
        <dbReference type="ARBA" id="ARBA00004651"/>
    </source>
</evidence>
<organism evidence="15 16">
    <name type="scientific">Candidatus Kerfeldbacteria bacterium RIFCSPHIGHO2_12_FULL_48_17</name>
    <dbReference type="NCBI Taxonomy" id="1798542"/>
    <lineage>
        <taxon>Bacteria</taxon>
        <taxon>Candidatus Kerfeldiibacteriota</taxon>
    </lineage>
</organism>
<evidence type="ECO:0000256" key="3">
    <source>
        <dbReference type="ARBA" id="ARBA00007931"/>
    </source>
</evidence>
<feature type="transmembrane region" description="Helical" evidence="13">
    <location>
        <begin position="13"/>
        <end position="34"/>
    </location>
</feature>
<evidence type="ECO:0000256" key="1">
    <source>
        <dbReference type="ARBA" id="ARBA00001947"/>
    </source>
</evidence>
<evidence type="ECO:0000313" key="15">
    <source>
        <dbReference type="EMBL" id="OGY84230.1"/>
    </source>
</evidence>
<sequence length="209" mass="23108">MPLQSLFQEPLTFIIWALAVIFAITVHEFSHALAGHLQGDKTAEHAGRLTLNPLSHIDLLGFLMLILVGFGWGRPVPFNPFALKNKKLGPTLVGLAGPLANLISVIIFALILRFIILSTDLGQQNLLFQFVVSLIQVNLVLMVFNLIPIPPLDGSKILYSLLPYSQQNVIFFLERYGPYLLLALVFLGGSLLSTVFIYLYQLVIGLALL</sequence>
<feature type="transmembrane region" description="Helical" evidence="13">
    <location>
        <begin position="179"/>
        <end position="200"/>
    </location>
</feature>
<evidence type="ECO:0000256" key="12">
    <source>
        <dbReference type="ARBA" id="ARBA00023136"/>
    </source>
</evidence>
<comment type="similarity">
    <text evidence="3">Belongs to the peptidase M50B family.</text>
</comment>
<dbReference type="PANTHER" id="PTHR35864:SF1">
    <property type="entry name" value="ZINC METALLOPROTEASE YWHC-RELATED"/>
    <property type="match status" value="1"/>
</dbReference>
<feature type="transmembrane region" description="Helical" evidence="13">
    <location>
        <begin position="126"/>
        <end position="147"/>
    </location>
</feature>
<evidence type="ECO:0000256" key="8">
    <source>
        <dbReference type="ARBA" id="ARBA00022801"/>
    </source>
</evidence>
<comment type="cofactor">
    <cofactor evidence="1">
        <name>Zn(2+)</name>
        <dbReference type="ChEBI" id="CHEBI:29105"/>
    </cofactor>
</comment>
<evidence type="ECO:0000256" key="10">
    <source>
        <dbReference type="ARBA" id="ARBA00022989"/>
    </source>
</evidence>
<dbReference type="GO" id="GO:0006508">
    <property type="term" value="P:proteolysis"/>
    <property type="evidence" value="ECO:0007669"/>
    <property type="project" value="UniProtKB-KW"/>
</dbReference>
<keyword evidence="6 13" id="KW-0812">Transmembrane</keyword>
<evidence type="ECO:0000256" key="7">
    <source>
        <dbReference type="ARBA" id="ARBA00022723"/>
    </source>
</evidence>
<keyword evidence="7" id="KW-0479">Metal-binding</keyword>
<keyword evidence="8" id="KW-0378">Hydrolase</keyword>
<keyword evidence="9" id="KW-0862">Zinc</keyword>
<comment type="subcellular location">
    <subcellularLocation>
        <location evidence="2">Cell membrane</location>
        <topology evidence="2">Multi-pass membrane protein</topology>
    </subcellularLocation>
</comment>
<dbReference type="GO" id="GO:0046872">
    <property type="term" value="F:metal ion binding"/>
    <property type="evidence" value="ECO:0007669"/>
    <property type="project" value="UniProtKB-KW"/>
</dbReference>
<dbReference type="InterPro" id="IPR044537">
    <property type="entry name" value="Rip2-like"/>
</dbReference>
<evidence type="ECO:0000256" key="4">
    <source>
        <dbReference type="ARBA" id="ARBA00022475"/>
    </source>
</evidence>
<feature type="domain" description="Peptidase M50" evidence="14">
    <location>
        <begin position="124"/>
        <end position="163"/>
    </location>
</feature>
<dbReference type="Pfam" id="PF02163">
    <property type="entry name" value="Peptidase_M50"/>
    <property type="match status" value="1"/>
</dbReference>
<dbReference type="InterPro" id="IPR052348">
    <property type="entry name" value="Metallopeptidase_M50B"/>
</dbReference>
<keyword evidence="11" id="KW-0482">Metalloprotease</keyword>
<keyword evidence="5" id="KW-0645">Protease</keyword>
<reference evidence="15 16" key="1">
    <citation type="journal article" date="2016" name="Nat. Commun.">
        <title>Thousands of microbial genomes shed light on interconnected biogeochemical processes in an aquifer system.</title>
        <authorList>
            <person name="Anantharaman K."/>
            <person name="Brown C.T."/>
            <person name="Hug L.A."/>
            <person name="Sharon I."/>
            <person name="Castelle C.J."/>
            <person name="Probst A.J."/>
            <person name="Thomas B.C."/>
            <person name="Singh A."/>
            <person name="Wilkins M.J."/>
            <person name="Karaoz U."/>
            <person name="Brodie E.L."/>
            <person name="Williams K.H."/>
            <person name="Hubbard S.S."/>
            <person name="Banfield J.F."/>
        </authorList>
    </citation>
    <scope>NUCLEOTIDE SEQUENCE [LARGE SCALE GENOMIC DNA]</scope>
</reference>
<evidence type="ECO:0000256" key="5">
    <source>
        <dbReference type="ARBA" id="ARBA00022670"/>
    </source>
</evidence>
<dbReference type="Proteomes" id="UP000176952">
    <property type="component" value="Unassembled WGS sequence"/>
</dbReference>
<feature type="transmembrane region" description="Helical" evidence="13">
    <location>
        <begin position="92"/>
        <end position="114"/>
    </location>
</feature>
<evidence type="ECO:0000256" key="9">
    <source>
        <dbReference type="ARBA" id="ARBA00022833"/>
    </source>
</evidence>
<protein>
    <recommendedName>
        <fullName evidence="14">Peptidase M50 domain-containing protein</fullName>
    </recommendedName>
</protein>
<dbReference type="STRING" id="1798542.A3F54_03410"/>
<evidence type="ECO:0000256" key="11">
    <source>
        <dbReference type="ARBA" id="ARBA00023049"/>
    </source>
</evidence>
<gene>
    <name evidence="15" type="ORF">A3F54_03410</name>
</gene>
<comment type="caution">
    <text evidence="15">The sequence shown here is derived from an EMBL/GenBank/DDBJ whole genome shotgun (WGS) entry which is preliminary data.</text>
</comment>
<dbReference type="AlphaFoldDB" id="A0A1G2B7J7"/>